<dbReference type="GO" id="GO:0003677">
    <property type="term" value="F:DNA binding"/>
    <property type="evidence" value="ECO:0007669"/>
    <property type="project" value="InterPro"/>
</dbReference>
<name>A0AAE4Q846_STRCB</name>
<dbReference type="InterPro" id="IPR036162">
    <property type="entry name" value="Resolvase-like_N_sf"/>
</dbReference>
<dbReference type="PROSITE" id="PS51736">
    <property type="entry name" value="RECOMBINASES_3"/>
    <property type="match status" value="1"/>
</dbReference>
<sequence length="522" mass="60154">MIIPAKILSGNTIDKEKETPKLRVVAYCRVSTDSEEQAGSYEMQVQHYTDYISKNSAWKFAGIYADDGISGTNTKKREGFNDMINDCMAGKVDMVITKSISRFARNTIDCLKYVRQLREKNIPIIFEKENINTMEASGELLLTIMASLAQQESASLSQNVKMGLRFRYQEGKVQINHNWFLGYTKNADGKLIVDKKEAKVVKRIYREYLAGASFREIVAGLEKDKIKNGAGHTRWYKSNIKGILQNEKYIGDALLQKTITTDFINKVRIKNDGTEPQYYVKDSHEAIIPKDIFIQVQEEMLRRANMFSGEGKRKKRVYSSKYALSSLCVCSKCGDIYRRVVWSNRGERSVVWRCCTRVEHGPKACNASTIKEEGLQEVVVKAMNMTLKTSEETYVKLMKNIEEVIAGNNTKEIETIDEVIACKQQELLEQVRAKKDYTDIANEVETLKGKKHKMLVKKALDEDTKRRIKDMEEFLKSQSREITEYDEELVRKYIKQIKIYDDMFEIKFKSGIEINIDRISID</sequence>
<dbReference type="InterPro" id="IPR038109">
    <property type="entry name" value="DNA_bind_recomb_sf"/>
</dbReference>
<dbReference type="GO" id="GO:0000150">
    <property type="term" value="F:DNA strand exchange activity"/>
    <property type="evidence" value="ECO:0007669"/>
    <property type="project" value="InterPro"/>
</dbReference>
<dbReference type="Pfam" id="PF13408">
    <property type="entry name" value="Zn_ribbon_recom"/>
    <property type="match status" value="1"/>
</dbReference>
<dbReference type="InterPro" id="IPR025827">
    <property type="entry name" value="Zn_ribbon_recom_dom"/>
</dbReference>
<dbReference type="Gene3D" id="3.90.1750.20">
    <property type="entry name" value="Putative Large Serine Recombinase, Chain B, Domain 2"/>
    <property type="match status" value="1"/>
</dbReference>
<dbReference type="AlphaFoldDB" id="A0AAE4Q846"/>
<gene>
    <name evidence="3" type="ORF">KB584_06655</name>
</gene>
<dbReference type="EMBL" id="JAGQEX010000011">
    <property type="protein sequence ID" value="MDV5977143.1"/>
    <property type="molecule type" value="Genomic_DNA"/>
</dbReference>
<dbReference type="PANTHER" id="PTHR30461">
    <property type="entry name" value="DNA-INVERTASE FROM LAMBDOID PROPHAGE"/>
    <property type="match status" value="1"/>
</dbReference>
<feature type="domain" description="Resolvase/invertase-type recombinase catalytic" evidence="1">
    <location>
        <begin position="23"/>
        <end position="171"/>
    </location>
</feature>
<accession>A0AAE4Q846</accession>
<dbReference type="InterPro" id="IPR011109">
    <property type="entry name" value="DNA_bind_recombinase_dom"/>
</dbReference>
<dbReference type="RefSeq" id="WP_317610170.1">
    <property type="nucleotide sequence ID" value="NZ_JAGQEX010000011.1"/>
</dbReference>
<dbReference type="Pfam" id="PF00239">
    <property type="entry name" value="Resolvase"/>
    <property type="match status" value="1"/>
</dbReference>
<dbReference type="Pfam" id="PF07508">
    <property type="entry name" value="Recombinase"/>
    <property type="match status" value="1"/>
</dbReference>
<dbReference type="PANTHER" id="PTHR30461:SF23">
    <property type="entry name" value="DNA RECOMBINASE-RELATED"/>
    <property type="match status" value="1"/>
</dbReference>
<dbReference type="InterPro" id="IPR006119">
    <property type="entry name" value="Resolv_N"/>
</dbReference>
<dbReference type="Proteomes" id="UP001186118">
    <property type="component" value="Unassembled WGS sequence"/>
</dbReference>
<evidence type="ECO:0000259" key="2">
    <source>
        <dbReference type="PROSITE" id="PS51737"/>
    </source>
</evidence>
<dbReference type="SMART" id="SM00857">
    <property type="entry name" value="Resolvase"/>
    <property type="match status" value="1"/>
</dbReference>
<dbReference type="CDD" id="cd00338">
    <property type="entry name" value="Ser_Recombinase"/>
    <property type="match status" value="1"/>
</dbReference>
<reference evidence="3" key="1">
    <citation type="submission" date="2021-04" db="EMBL/GenBank/DDBJ databases">
        <title>Draft genomes of 20 S. canis strains.</title>
        <authorList>
            <person name="Pagnossin D."/>
            <person name="Weir W."/>
            <person name="Smith A."/>
            <person name="Ure R."/>
            <person name="Oravcova K."/>
        </authorList>
    </citation>
    <scope>NUCLEOTIDE SEQUENCE</scope>
    <source>
        <strain evidence="3">284</strain>
    </source>
</reference>
<dbReference type="InterPro" id="IPR050639">
    <property type="entry name" value="SSR_resolvase"/>
</dbReference>
<proteinExistence type="predicted"/>
<protein>
    <submittedName>
        <fullName evidence="3">Recombinase family protein</fullName>
    </submittedName>
</protein>
<feature type="domain" description="Recombinase" evidence="2">
    <location>
        <begin position="180"/>
        <end position="307"/>
    </location>
</feature>
<comment type="caution">
    <text evidence="3">The sequence shown here is derived from an EMBL/GenBank/DDBJ whole genome shotgun (WGS) entry which is preliminary data.</text>
</comment>
<evidence type="ECO:0000313" key="4">
    <source>
        <dbReference type="Proteomes" id="UP001186118"/>
    </source>
</evidence>
<dbReference type="Gene3D" id="3.40.50.1390">
    <property type="entry name" value="Resolvase, N-terminal catalytic domain"/>
    <property type="match status" value="1"/>
</dbReference>
<dbReference type="PROSITE" id="PS51737">
    <property type="entry name" value="RECOMBINASE_DNA_BIND"/>
    <property type="match status" value="1"/>
</dbReference>
<evidence type="ECO:0000313" key="3">
    <source>
        <dbReference type="EMBL" id="MDV5977143.1"/>
    </source>
</evidence>
<evidence type="ECO:0000259" key="1">
    <source>
        <dbReference type="PROSITE" id="PS51736"/>
    </source>
</evidence>
<organism evidence="3 4">
    <name type="scientific">Streptococcus canis</name>
    <dbReference type="NCBI Taxonomy" id="1329"/>
    <lineage>
        <taxon>Bacteria</taxon>
        <taxon>Bacillati</taxon>
        <taxon>Bacillota</taxon>
        <taxon>Bacilli</taxon>
        <taxon>Lactobacillales</taxon>
        <taxon>Streptococcaceae</taxon>
        <taxon>Streptococcus</taxon>
    </lineage>
</organism>
<dbReference type="SUPFAM" id="SSF53041">
    <property type="entry name" value="Resolvase-like"/>
    <property type="match status" value="1"/>
</dbReference>